<dbReference type="EMBL" id="JAGZCC010000121">
    <property type="protein sequence ID" value="MBS5589268.1"/>
    <property type="molecule type" value="Genomic_DNA"/>
</dbReference>
<dbReference type="Gene3D" id="3.30.470.20">
    <property type="entry name" value="ATP-grasp fold, B domain"/>
    <property type="match status" value="1"/>
</dbReference>
<dbReference type="GO" id="GO:0046872">
    <property type="term" value="F:metal ion binding"/>
    <property type="evidence" value="ECO:0007669"/>
    <property type="project" value="InterPro"/>
</dbReference>
<sequence>MNILFTSVGRRTYLVEYFKEALNGCDEVHVANSDENSPAFLVADKYVVSPLIYDDNYISFLLEYCDKNKINAIISLFDIDLPILSKNKKLFADNGIKVIVSDKRVLDVCNDKYATYIFLKEHGFNAPKTYLNIEDAKNNLDYPVILKPRWGMGSIGIYKADNFEELEVFYKKISREIFSTYLKYESLIDVDHAILIQEMIVGQEYGLDIINDLDGNYQNTIVKKKVAMRSGETDCAETVDFSELKLIGEKLSKSLKHVANLDCDAFVTVDNAVYVLELNARFGGGYPFSHLAGVNLPKAIVKWLKNESVDVSELLIAKPNVYGQKDINIVRIK</sequence>
<evidence type="ECO:0000313" key="3">
    <source>
        <dbReference type="EMBL" id="MBS5589268.1"/>
    </source>
</evidence>
<dbReference type="PANTHER" id="PTHR23132">
    <property type="entry name" value="D-ALANINE--D-ALANINE LIGASE"/>
    <property type="match status" value="1"/>
</dbReference>
<feature type="domain" description="ATP-grasp" evidence="2">
    <location>
        <begin position="116"/>
        <end position="305"/>
    </location>
</feature>
<dbReference type="Pfam" id="PF21360">
    <property type="entry name" value="PylC-like_N"/>
    <property type="match status" value="1"/>
</dbReference>
<reference evidence="3" key="1">
    <citation type="submission" date="2021-02" db="EMBL/GenBank/DDBJ databases">
        <title>Infant gut strain persistence is associated with maternal origin, phylogeny, and functional potential including surface adhesion and iron acquisition.</title>
        <authorList>
            <person name="Lou Y.C."/>
        </authorList>
    </citation>
    <scope>NUCLEOTIDE SEQUENCE</scope>
    <source>
        <strain evidence="3">L3_108_000G1_dasL3_108_000G1_metabat.metabat.11</strain>
    </source>
</reference>
<comment type="caution">
    <text evidence="3">The sequence shown here is derived from an EMBL/GenBank/DDBJ whole genome shotgun (WGS) entry which is preliminary data.</text>
</comment>
<gene>
    <name evidence="3" type="ORF">KHX14_10790</name>
</gene>
<keyword evidence="1" id="KW-0547">Nucleotide-binding</keyword>
<dbReference type="InterPro" id="IPR003806">
    <property type="entry name" value="ATP-grasp_PylC-type"/>
</dbReference>
<accession>A0A943I475</accession>
<evidence type="ECO:0000313" key="4">
    <source>
        <dbReference type="Proteomes" id="UP000751224"/>
    </source>
</evidence>
<dbReference type="InterPro" id="IPR013815">
    <property type="entry name" value="ATP_grasp_subdomain_1"/>
</dbReference>
<dbReference type="PANTHER" id="PTHR23132:SF14">
    <property type="entry name" value="ATP-GRASP DOMAIN-CONTAINING PROTEIN"/>
    <property type="match status" value="1"/>
</dbReference>
<name>A0A943I475_9FIRM</name>
<dbReference type="Gene3D" id="3.40.50.20">
    <property type="match status" value="1"/>
</dbReference>
<dbReference type="PROSITE" id="PS50975">
    <property type="entry name" value="ATP_GRASP"/>
    <property type="match status" value="1"/>
</dbReference>
<organism evidence="3 4">
    <name type="scientific">Thomasclavelia spiroformis</name>
    <dbReference type="NCBI Taxonomy" id="29348"/>
    <lineage>
        <taxon>Bacteria</taxon>
        <taxon>Bacillati</taxon>
        <taxon>Bacillota</taxon>
        <taxon>Erysipelotrichia</taxon>
        <taxon>Erysipelotrichales</taxon>
        <taxon>Coprobacillaceae</taxon>
        <taxon>Thomasclavelia</taxon>
    </lineage>
</organism>
<proteinExistence type="predicted"/>
<dbReference type="RefSeq" id="WP_134583368.1">
    <property type="nucleotide sequence ID" value="NZ_JAGZCC010000121.1"/>
</dbReference>
<dbReference type="NCBIfam" id="NF009404">
    <property type="entry name" value="PRK12767.1-3"/>
    <property type="match status" value="1"/>
</dbReference>
<dbReference type="InterPro" id="IPR048764">
    <property type="entry name" value="PylC_N"/>
</dbReference>
<dbReference type="Proteomes" id="UP000751224">
    <property type="component" value="Unassembled WGS sequence"/>
</dbReference>
<dbReference type="Gene3D" id="3.30.1490.20">
    <property type="entry name" value="ATP-grasp fold, A domain"/>
    <property type="match status" value="1"/>
</dbReference>
<dbReference type="GO" id="GO:0008716">
    <property type="term" value="F:D-alanine-D-alanine ligase activity"/>
    <property type="evidence" value="ECO:0007669"/>
    <property type="project" value="TreeGrafter"/>
</dbReference>
<evidence type="ECO:0000259" key="2">
    <source>
        <dbReference type="PROSITE" id="PS50975"/>
    </source>
</evidence>
<evidence type="ECO:0000256" key="1">
    <source>
        <dbReference type="PROSITE-ProRule" id="PRU00409"/>
    </source>
</evidence>
<dbReference type="Pfam" id="PF02655">
    <property type="entry name" value="ATP-grasp_3"/>
    <property type="match status" value="1"/>
</dbReference>
<dbReference type="GO" id="GO:0005524">
    <property type="term" value="F:ATP binding"/>
    <property type="evidence" value="ECO:0007669"/>
    <property type="project" value="UniProtKB-UniRule"/>
</dbReference>
<dbReference type="SUPFAM" id="SSF56059">
    <property type="entry name" value="Glutathione synthetase ATP-binding domain-like"/>
    <property type="match status" value="1"/>
</dbReference>
<dbReference type="AlphaFoldDB" id="A0A943I475"/>
<protein>
    <submittedName>
        <fullName evidence="3">ATP-grasp domain-containing protein</fullName>
    </submittedName>
</protein>
<dbReference type="InterPro" id="IPR011761">
    <property type="entry name" value="ATP-grasp"/>
</dbReference>
<keyword evidence="1" id="KW-0067">ATP-binding</keyword>